<reference evidence="1 2" key="1">
    <citation type="submission" date="2018-06" db="EMBL/GenBank/DDBJ databases">
        <authorList>
            <consortium name="Pathogen Informatics"/>
            <person name="Doyle S."/>
        </authorList>
    </citation>
    <scope>NUCLEOTIDE SEQUENCE [LARGE SCALE GENOMIC DNA]</scope>
    <source>
        <strain evidence="1 2">NCTC9504</strain>
    </source>
</reference>
<proteinExistence type="predicted"/>
<protein>
    <submittedName>
        <fullName evidence="1">Uncharacterized protein</fullName>
    </submittedName>
</protein>
<dbReference type="EMBL" id="UGMA01000005">
    <property type="protein sequence ID" value="STU56163.1"/>
    <property type="molecule type" value="Genomic_DNA"/>
</dbReference>
<dbReference type="AlphaFoldDB" id="A0A377Z0Z8"/>
<organism evidence="1 2">
    <name type="scientific">Klebsiella pneumoniae subsp. pneumoniae</name>
    <dbReference type="NCBI Taxonomy" id="72407"/>
    <lineage>
        <taxon>Bacteria</taxon>
        <taxon>Pseudomonadati</taxon>
        <taxon>Pseudomonadota</taxon>
        <taxon>Gammaproteobacteria</taxon>
        <taxon>Enterobacterales</taxon>
        <taxon>Enterobacteriaceae</taxon>
        <taxon>Klebsiella/Raoultella group</taxon>
        <taxon>Klebsiella</taxon>
        <taxon>Klebsiella pneumoniae complex</taxon>
    </lineage>
</organism>
<name>A0A377Z0Z8_KLEPN</name>
<sequence>MQVILFIFFFLIAIPLALKFPKIVKAIFKGIFSFIIYFVKNAPDAINKANNQKRKS</sequence>
<evidence type="ECO:0000313" key="1">
    <source>
        <dbReference type="EMBL" id="STU56163.1"/>
    </source>
</evidence>
<dbReference type="Proteomes" id="UP000254020">
    <property type="component" value="Unassembled WGS sequence"/>
</dbReference>
<gene>
    <name evidence="1" type="ORF">NCTC9504_00417</name>
</gene>
<evidence type="ECO:0000313" key="2">
    <source>
        <dbReference type="Proteomes" id="UP000254020"/>
    </source>
</evidence>
<accession>A0A377Z0Z8</accession>